<reference evidence="1 2" key="1">
    <citation type="journal article" date="2016" name="Nat. Commun.">
        <title>Thousands of microbial genomes shed light on interconnected biogeochemical processes in an aquifer system.</title>
        <authorList>
            <person name="Anantharaman K."/>
            <person name="Brown C.T."/>
            <person name="Hug L.A."/>
            <person name="Sharon I."/>
            <person name="Castelle C.J."/>
            <person name="Probst A.J."/>
            <person name="Thomas B.C."/>
            <person name="Singh A."/>
            <person name="Wilkins M.J."/>
            <person name="Karaoz U."/>
            <person name="Brodie E.L."/>
            <person name="Williams K.H."/>
            <person name="Hubbard S.S."/>
            <person name="Banfield J.F."/>
        </authorList>
    </citation>
    <scope>NUCLEOTIDE SEQUENCE [LARGE SCALE GENOMIC DNA]</scope>
</reference>
<protein>
    <recommendedName>
        <fullName evidence="3">DUF3800 domain-containing protein</fullName>
    </recommendedName>
</protein>
<organism evidence="1 2">
    <name type="scientific">Candidatus Komeilibacteria bacterium RIFCSPLOWO2_02_FULL_48_11</name>
    <dbReference type="NCBI Taxonomy" id="1798553"/>
    <lineage>
        <taxon>Bacteria</taxon>
        <taxon>Candidatus Komeiliibacteriota</taxon>
    </lineage>
</organism>
<dbReference type="EMBL" id="MHKO01000008">
    <property type="protein sequence ID" value="OGY92985.1"/>
    <property type="molecule type" value="Genomic_DNA"/>
</dbReference>
<dbReference type="Proteomes" id="UP000178109">
    <property type="component" value="Unassembled WGS sequence"/>
</dbReference>
<evidence type="ECO:0000313" key="1">
    <source>
        <dbReference type="EMBL" id="OGY92985.1"/>
    </source>
</evidence>
<name>A0A1G2BUZ5_9BACT</name>
<evidence type="ECO:0000313" key="2">
    <source>
        <dbReference type="Proteomes" id="UP000178109"/>
    </source>
</evidence>
<dbReference type="Pfam" id="PF12686">
    <property type="entry name" value="DUF3800"/>
    <property type="match status" value="1"/>
</dbReference>
<proteinExistence type="predicted"/>
<evidence type="ECO:0008006" key="3">
    <source>
        <dbReference type="Google" id="ProtNLM"/>
    </source>
</evidence>
<dbReference type="InterPro" id="IPR024524">
    <property type="entry name" value="DUF3800"/>
</dbReference>
<gene>
    <name evidence="1" type="ORF">A3H70_00550</name>
</gene>
<dbReference type="STRING" id="1798553.A3H70_00550"/>
<sequence>MTHIFLDESGDLGFGERSSRWFMLTMVLTASHRQIEKCVKKTHRDLKKKYKKVGELHAYRADATTKKRLLRRLAVVDDLQVLCIILNKKKVYVDLQNQKNYLYNYTANILLDRLHNKSLISKQEKIRIVIDQRETNKFLKKNFENYLTDNLIKRGNNGFEIKIRPSHAEKCLQAVDFVSWAMFRKYEQNDYEYYEIIKNKVIEENLLFP</sequence>
<dbReference type="AlphaFoldDB" id="A0A1G2BUZ5"/>
<accession>A0A1G2BUZ5</accession>
<comment type="caution">
    <text evidence="1">The sequence shown here is derived from an EMBL/GenBank/DDBJ whole genome shotgun (WGS) entry which is preliminary data.</text>
</comment>